<sequence length="937" mass="102674">MEKIWILNRNEELLTGLQQSGSVFLLDAVHKEQINGVNTFEFVIPSDHEKAQYVQEENIVLVKDLENDWSEFAIKEIEDEHSDGLFKKVYCEHASCELLDDVIRDIRPENRDAEYMLNQVLQDTRWNVGSIADTPNATHVFYDKSPLQCIHEVLELFGGELRFRTEFIGNQITNRYVDLLTQRGLNRGKRYVHGKDVTNVKRTVNTDNLVTALVGRGKGVENEEGTGYGRKLDFKDVVWMTPTNPVSKPLGQDWVGDSDALLQFGRPDGLGGLKHRTRSIDFEDEEDSTKLLERTWEALQEMKEPVFSYELSVIDLHKAHGYEHEFVTLGDTVAVIDQKFNPELRLTARILEMERDLINPQNTKIVLGNVFQYSSNVERQLQIRDKVLDQTINTSWLDGFIDALQNEVVGGAGTVRHSSDGLLILDKPAEQNPTKAILMNNGIIALSNTRVSGGDPGTAGGWDFSNGTFITGDGAFADKIVAGTMLADRIRGGDFYLGGVVNGIGKDGKFYLVNAEDDIVCQMDAQRVGFDRLFVGTLSGNNVVTKNFENITYYVNPVTGSDNNDGLATGTAFRSLQMAIDQIPEINEGVITINIASSSTLNEVIELKGKSGSGRIVIDFGNSTLNGYIRIGSCLQRITLKNGTIIHNGEQHFEDSSVYSCVRVLVSNWVVLDNMTCHAKNLALYCVAAEGGNMVVTNSRCFGATDSLVYATVGSAIKVVDVGGTGTVGLKASDSSIIAGFGYRPDTTTPTANPQGGQVTGVWGSTDPGGTAPGTSQPGKKTWTATSAYSWDTSFGWNGAFPRQGDPSRWSPGMGLCRGLWFFNYSDIVSTLSGKTVQSIRIYIERESKGGIYTNVPIHFWTHNNTGATGGQPTLSNSAGSLASFKPGEKKWVTLPTSLGNALKAGTAKGIAIFINNSNSDYYAKFKPSATLEITYT</sequence>
<feature type="domain" description="Tail spike" evidence="2">
    <location>
        <begin position="96"/>
        <end position="372"/>
    </location>
</feature>
<dbReference type="EMBL" id="FQVL01000002">
    <property type="protein sequence ID" value="SHE66047.1"/>
    <property type="molecule type" value="Genomic_DNA"/>
</dbReference>
<dbReference type="Pfam" id="PF06605">
    <property type="entry name" value="Prophage_tail"/>
    <property type="match status" value="1"/>
</dbReference>
<reference evidence="4 5" key="1">
    <citation type="submission" date="2016-11" db="EMBL/GenBank/DDBJ databases">
        <authorList>
            <person name="Jaros S."/>
            <person name="Januszkiewicz K."/>
            <person name="Wedrychowicz H."/>
        </authorList>
    </citation>
    <scope>NUCLEOTIDE SEQUENCE [LARGE SCALE GENOMIC DNA]</scope>
    <source>
        <strain evidence="4 5">DSM 44666</strain>
    </source>
</reference>
<dbReference type="NCBIfam" id="TIGR01665">
    <property type="entry name" value="put_anti_recept"/>
    <property type="match status" value="2"/>
</dbReference>
<evidence type="ECO:0000259" key="2">
    <source>
        <dbReference type="Pfam" id="PF06605"/>
    </source>
</evidence>
<dbReference type="InterPro" id="IPR007119">
    <property type="entry name" value="Phage_tail_spike_N"/>
</dbReference>
<feature type="domain" description="Prophage endopeptidase tail N-terminal" evidence="3">
    <location>
        <begin position="6"/>
        <end position="93"/>
    </location>
</feature>
<name>A0A1M4VAY9_9BACL</name>
<dbReference type="AlphaFoldDB" id="A0A1M4VAY9"/>
<organism evidence="4 5">
    <name type="scientific">Seinonella peptonophila</name>
    <dbReference type="NCBI Taxonomy" id="112248"/>
    <lineage>
        <taxon>Bacteria</taxon>
        <taxon>Bacillati</taxon>
        <taxon>Bacillota</taxon>
        <taxon>Bacilli</taxon>
        <taxon>Bacillales</taxon>
        <taxon>Thermoactinomycetaceae</taxon>
        <taxon>Seinonella</taxon>
    </lineage>
</organism>
<dbReference type="STRING" id="112248.SAMN05444392_102268"/>
<evidence type="ECO:0000313" key="5">
    <source>
        <dbReference type="Proteomes" id="UP000184476"/>
    </source>
</evidence>
<dbReference type="RefSeq" id="WP_073153651.1">
    <property type="nucleotide sequence ID" value="NZ_FQVL01000002.1"/>
</dbReference>
<keyword evidence="5" id="KW-1185">Reference proteome</keyword>
<dbReference type="InterPro" id="IPR010572">
    <property type="entry name" value="Tail_dom"/>
</dbReference>
<accession>A0A1M4VAY9</accession>
<gene>
    <name evidence="4" type="ORF">SAMN05444392_102268</name>
</gene>
<dbReference type="InterPro" id="IPR044051">
    <property type="entry name" value="Prophage_tail_N"/>
</dbReference>
<dbReference type="SUPFAM" id="SSF51126">
    <property type="entry name" value="Pectin lyase-like"/>
    <property type="match status" value="1"/>
</dbReference>
<evidence type="ECO:0000313" key="4">
    <source>
        <dbReference type="EMBL" id="SHE66047.1"/>
    </source>
</evidence>
<dbReference type="Pfam" id="PF18994">
    <property type="entry name" value="Prophage_tailD1"/>
    <property type="match status" value="1"/>
</dbReference>
<dbReference type="InterPro" id="IPR011050">
    <property type="entry name" value="Pectin_lyase_fold/virulence"/>
</dbReference>
<proteinExistence type="predicted"/>
<protein>
    <submittedName>
        <fullName evidence="4">Phage minor structural protein, N-terminal region</fullName>
    </submittedName>
</protein>
<feature type="region of interest" description="Disordered" evidence="1">
    <location>
        <begin position="749"/>
        <end position="781"/>
    </location>
</feature>
<evidence type="ECO:0000259" key="3">
    <source>
        <dbReference type="Pfam" id="PF18994"/>
    </source>
</evidence>
<dbReference type="Proteomes" id="UP000184476">
    <property type="component" value="Unassembled WGS sequence"/>
</dbReference>
<evidence type="ECO:0000256" key="1">
    <source>
        <dbReference type="SAM" id="MobiDB-lite"/>
    </source>
</evidence>